<proteinExistence type="predicted"/>
<dbReference type="Proteomes" id="UP000708208">
    <property type="component" value="Unassembled WGS sequence"/>
</dbReference>
<dbReference type="AlphaFoldDB" id="A0A8J2L7N5"/>
<comment type="caution">
    <text evidence="1">The sequence shown here is derived from an EMBL/GenBank/DDBJ whole genome shotgun (WGS) entry which is preliminary data.</text>
</comment>
<name>A0A8J2L7N5_9HEXA</name>
<reference evidence="1" key="1">
    <citation type="submission" date="2021-06" db="EMBL/GenBank/DDBJ databases">
        <authorList>
            <person name="Hodson N. C."/>
            <person name="Mongue J. A."/>
            <person name="Jaron S. K."/>
        </authorList>
    </citation>
    <scope>NUCLEOTIDE SEQUENCE</scope>
</reference>
<gene>
    <name evidence="1" type="ORF">AFUS01_LOCUS39959</name>
</gene>
<dbReference type="EMBL" id="CAJVCH010554450">
    <property type="protein sequence ID" value="CAG7830133.1"/>
    <property type="molecule type" value="Genomic_DNA"/>
</dbReference>
<evidence type="ECO:0000313" key="2">
    <source>
        <dbReference type="Proteomes" id="UP000708208"/>
    </source>
</evidence>
<feature type="non-terminal residue" evidence="1">
    <location>
        <position position="113"/>
    </location>
</feature>
<keyword evidence="2" id="KW-1185">Reference proteome</keyword>
<evidence type="ECO:0000313" key="1">
    <source>
        <dbReference type="EMBL" id="CAG7830133.1"/>
    </source>
</evidence>
<feature type="non-terminal residue" evidence="1">
    <location>
        <position position="1"/>
    </location>
</feature>
<sequence length="113" mass="12998">EQGLAFSGVLENDMRGHLQSLKANMNDLKWKIHHGNETLRSIFNQMEEFDENWRLNELMDRIMEIHQTVNEVRLDVLELDRKIQTDLDAKMSLIGGGSAASVADMTYKCTNMT</sequence>
<organism evidence="1 2">
    <name type="scientific">Allacma fusca</name>
    <dbReference type="NCBI Taxonomy" id="39272"/>
    <lineage>
        <taxon>Eukaryota</taxon>
        <taxon>Metazoa</taxon>
        <taxon>Ecdysozoa</taxon>
        <taxon>Arthropoda</taxon>
        <taxon>Hexapoda</taxon>
        <taxon>Collembola</taxon>
        <taxon>Symphypleona</taxon>
        <taxon>Sminthuridae</taxon>
        <taxon>Allacma</taxon>
    </lineage>
</organism>
<protein>
    <submittedName>
        <fullName evidence="1">Uncharacterized protein</fullName>
    </submittedName>
</protein>
<accession>A0A8J2L7N5</accession>